<name>A0A219YC20_9CAUD</name>
<reference evidence="1 2" key="1">
    <citation type="journal article" date="2017" name="Sci. Rep.">
        <title>Characterization and diversity of phages infecting Aeromonas salmonicida subsp. salmonicida.</title>
        <authorList>
            <person name="Vincent A.T."/>
            <person name="Paquet V.E."/>
            <person name="Bernatchez A."/>
            <person name="Tremblay D.M."/>
            <person name="Moineau S."/>
            <person name="Charette S.J."/>
        </authorList>
    </citation>
    <scope>NUCLEOTIDE SEQUENCE [LARGE SCALE GENOMIC DNA]</scope>
</reference>
<evidence type="ECO:0000313" key="2">
    <source>
        <dbReference type="Proteomes" id="UP000225215"/>
    </source>
</evidence>
<evidence type="ECO:0000313" key="1">
    <source>
        <dbReference type="EMBL" id="APU01564.1"/>
    </source>
</evidence>
<organism evidence="1 2">
    <name type="scientific">Aeromonas phage 65.2</name>
    <dbReference type="NCBI Taxonomy" id="1932896"/>
    <lineage>
        <taxon>Viruses</taxon>
        <taxon>Duplodnaviria</taxon>
        <taxon>Heunggongvirae</taxon>
        <taxon>Uroviricota</taxon>
        <taxon>Caudoviricetes</taxon>
        <taxon>Pantevenvirales</taxon>
        <taxon>Straboviridae</taxon>
        <taxon>Emmerichvirinae</taxon>
        <taxon>Ishigurovirus</taxon>
        <taxon>Ishigurovirus osborne</taxon>
    </lineage>
</organism>
<sequence>MKVGYFHYGTFLSKWVVWIGETESHKDSQIVNPEYCVVDHKKGTIEINIDGIISCWEFEPNSSIGDSVHKAFVREEEEMVGYTLFTKVWITSEMTISIPTKFLKRTKHRSLEWFIKEYKRYIGEKYPSDIKTITSSTIDMMIRHHMYRHRGLDEHEVIPVFKTLEMIKQALGSINFTMDDVFK</sequence>
<proteinExistence type="predicted"/>
<accession>A0A219YC20</accession>
<protein>
    <submittedName>
        <fullName evidence="1">Uncharacterized protein</fullName>
    </submittedName>
</protein>
<dbReference type="EMBL" id="KY290955">
    <property type="protein sequence ID" value="APU01564.1"/>
    <property type="molecule type" value="Genomic_DNA"/>
</dbReference>
<dbReference type="Proteomes" id="UP000225215">
    <property type="component" value="Segment"/>
</dbReference>